<comment type="catalytic activity">
    <reaction evidence="2">
        <text>Cleavage of hydrophobic, N-terminal signal or leader sequences from secreted and periplasmic proteins.</text>
        <dbReference type="EC" id="3.4.21.89"/>
    </reaction>
</comment>
<dbReference type="InterPro" id="IPR036286">
    <property type="entry name" value="LexA/Signal_pep-like_sf"/>
</dbReference>
<protein>
    <recommendedName>
        <fullName evidence="2">Signal peptidase I</fullName>
        <ecNumber evidence="2">3.4.21.89</ecNumber>
    </recommendedName>
</protein>
<comment type="subcellular location">
    <subcellularLocation>
        <location evidence="1">Cell membrane</location>
        <topology evidence="1">Single-pass type II membrane protein</topology>
    </subcellularLocation>
    <subcellularLocation>
        <location evidence="2">Membrane</location>
        <topology evidence="2">Single-pass type II membrane protein</topology>
    </subcellularLocation>
</comment>
<keyword evidence="2" id="KW-0378">Hydrolase</keyword>
<dbReference type="Pfam" id="PF10502">
    <property type="entry name" value="Peptidase_S26"/>
    <property type="match status" value="1"/>
</dbReference>
<dbReference type="InterPro" id="IPR000223">
    <property type="entry name" value="Pept_S26A_signal_pept_1"/>
</dbReference>
<dbReference type="NCBIfam" id="TIGR02227">
    <property type="entry name" value="sigpep_I_bact"/>
    <property type="match status" value="1"/>
</dbReference>
<dbReference type="RefSeq" id="WP_088018636.1">
    <property type="nucleotide sequence ID" value="NZ_CP020880.1"/>
</dbReference>
<dbReference type="Proteomes" id="UP000195573">
    <property type="component" value="Chromosome"/>
</dbReference>
<evidence type="ECO:0000313" key="5">
    <source>
        <dbReference type="Proteomes" id="UP000195573"/>
    </source>
</evidence>
<evidence type="ECO:0000313" key="4">
    <source>
        <dbReference type="EMBL" id="ART76981.1"/>
    </source>
</evidence>
<dbReference type="GeneID" id="96739415"/>
<evidence type="ECO:0000256" key="1">
    <source>
        <dbReference type="ARBA" id="ARBA00004401"/>
    </source>
</evidence>
<comment type="similarity">
    <text evidence="2">Belongs to the peptidase S26 family.</text>
</comment>
<keyword evidence="2" id="KW-0645">Protease</keyword>
<accession>A0ABN4ZFL9</accession>
<sequence length="196" mass="22452">MLLVLMGCSFNSPSGTVSDNDTDANVSIFKDVEPDWIEHHYLSDNMDRGNHDYYDQVLVIDPSLEPSSYIRGDIVFFSNSTNDKMISRIIALPGEKISISEGQIYINNQKLDTFYGKAHRLGLDKDSYFPAMDKAGVDYDKKGMLDYVFEFNQNELVLADNEYYVVSDDWFRGTKQILKQDEIIGEVLGYQYGYNN</sequence>
<gene>
    <name evidence="4" type="ORF">B4U37_13410</name>
</gene>
<dbReference type="EC" id="3.4.21.89" evidence="2"/>
<dbReference type="InterPro" id="IPR019533">
    <property type="entry name" value="Peptidase_S26"/>
</dbReference>
<reference evidence="4 5" key="1">
    <citation type="submission" date="2017-04" db="EMBL/GenBank/DDBJ databases">
        <title>Complete Genome Sequence of the Bacillus horikoshii 20a strain from Cuatro Cienegas, Coahuila, Mexico.</title>
        <authorList>
            <person name="Zarza E."/>
            <person name="Alcaraz L.D."/>
            <person name="Aguilar-Salinas B."/>
            <person name="Islas A."/>
            <person name="Olmedo-Alvarez G."/>
        </authorList>
    </citation>
    <scope>NUCLEOTIDE SEQUENCE [LARGE SCALE GENOMIC DNA]</scope>
    <source>
        <strain evidence="4 5">20a</strain>
    </source>
</reference>
<keyword evidence="5" id="KW-1185">Reference proteome</keyword>
<name>A0ABN4ZFL9_9BACI</name>
<dbReference type="EMBL" id="CP020880">
    <property type="protein sequence ID" value="ART76981.1"/>
    <property type="molecule type" value="Genomic_DNA"/>
</dbReference>
<evidence type="ECO:0000259" key="3">
    <source>
        <dbReference type="Pfam" id="PF10502"/>
    </source>
</evidence>
<organism evidence="4 5">
    <name type="scientific">Sutcliffiella horikoshii</name>
    <dbReference type="NCBI Taxonomy" id="79883"/>
    <lineage>
        <taxon>Bacteria</taxon>
        <taxon>Bacillati</taxon>
        <taxon>Bacillota</taxon>
        <taxon>Bacilli</taxon>
        <taxon>Bacillales</taxon>
        <taxon>Bacillaceae</taxon>
        <taxon>Sutcliffiella</taxon>
    </lineage>
</organism>
<dbReference type="Gene3D" id="2.10.109.10">
    <property type="entry name" value="Umud Fragment, subunit A"/>
    <property type="match status" value="1"/>
</dbReference>
<dbReference type="SUPFAM" id="SSF51306">
    <property type="entry name" value="LexA/Signal peptidase"/>
    <property type="match status" value="1"/>
</dbReference>
<feature type="domain" description="Peptidase S26" evidence="3">
    <location>
        <begin position="56"/>
        <end position="169"/>
    </location>
</feature>
<proteinExistence type="inferred from homology"/>
<evidence type="ECO:0000256" key="2">
    <source>
        <dbReference type="RuleBase" id="RU362042"/>
    </source>
</evidence>